<evidence type="ECO:0000313" key="7">
    <source>
        <dbReference type="EMBL" id="EGX92300.1"/>
    </source>
</evidence>
<evidence type="ECO:0000259" key="6">
    <source>
        <dbReference type="PROSITE" id="PS50011"/>
    </source>
</evidence>
<dbReference type="PROSITE" id="PS50011">
    <property type="entry name" value="PROTEIN_KINASE_DOM"/>
    <property type="match status" value="1"/>
</dbReference>
<dbReference type="RefSeq" id="XP_006668884.1">
    <property type="nucleotide sequence ID" value="XM_006668821.1"/>
</dbReference>
<dbReference type="AlphaFoldDB" id="G3JFR7"/>
<evidence type="ECO:0000256" key="4">
    <source>
        <dbReference type="ARBA" id="ARBA00022777"/>
    </source>
</evidence>
<proteinExistence type="predicted"/>
<organism evidence="7 8">
    <name type="scientific">Cordyceps militaris (strain CM01)</name>
    <name type="common">Caterpillar fungus</name>
    <dbReference type="NCBI Taxonomy" id="983644"/>
    <lineage>
        <taxon>Eukaryota</taxon>
        <taxon>Fungi</taxon>
        <taxon>Dikarya</taxon>
        <taxon>Ascomycota</taxon>
        <taxon>Pezizomycotina</taxon>
        <taxon>Sordariomycetes</taxon>
        <taxon>Hypocreomycetidae</taxon>
        <taxon>Hypocreales</taxon>
        <taxon>Cordycipitaceae</taxon>
        <taxon>Cordyceps</taxon>
    </lineage>
</organism>
<dbReference type="GO" id="GO:0004674">
    <property type="term" value="F:protein serine/threonine kinase activity"/>
    <property type="evidence" value="ECO:0007669"/>
    <property type="project" value="UniProtKB-KW"/>
</dbReference>
<sequence>MSRTYFPSTSKFAEDPDRYHKNALHPLLIGDVLENGRYRIVHKLGSGSFATVWLARDTVNNAYVSLKVMSANTPPESQELRILQQIRDTQLPHPGKQFVVQLRDSFTVDGPNGKHTCLVTDVAGDRLARPDDLPYGDLAWPRMVGLQIAQALGYLHALGIAHAGTDCYTSNILWQLERFDHWTEEELYACIGQPIKHPVRRLDGGPMLASAPEYTVEPGDMAALERRLRVDRVLLIDLGAAFYHDQRPPVVYTPAPLTSPEILFGGEITSAIDKWAYGCLLYELCADRTLIKLLFGWNNDAKKDQVAMLGRPPEALWKNWEERDRYFCPDGTPKEAEGRRLKVDVLSLKQRVRNVGRPLSERDGSAVSEPLSPALQHLYDLLESLITYDAGARLSFEAIQAHPFFSDTGI</sequence>
<dbReference type="InterPro" id="IPR051175">
    <property type="entry name" value="CLK_kinases"/>
</dbReference>
<keyword evidence="1" id="KW-0723">Serine/threonine-protein kinase</keyword>
<keyword evidence="2" id="KW-0808">Transferase</keyword>
<dbReference type="VEuPathDB" id="FungiDB:CCM_03672"/>
<dbReference type="Pfam" id="PF00069">
    <property type="entry name" value="Pkinase"/>
    <property type="match status" value="1"/>
</dbReference>
<keyword evidence="5" id="KW-0067">ATP-binding</keyword>
<dbReference type="EMBL" id="JH126401">
    <property type="protein sequence ID" value="EGX92300.1"/>
    <property type="molecule type" value="Genomic_DNA"/>
</dbReference>
<dbReference type="PANTHER" id="PTHR45646">
    <property type="entry name" value="SERINE/THREONINE-PROTEIN KINASE DOA-RELATED"/>
    <property type="match status" value="1"/>
</dbReference>
<evidence type="ECO:0000256" key="3">
    <source>
        <dbReference type="ARBA" id="ARBA00022741"/>
    </source>
</evidence>
<dbReference type="GO" id="GO:0043484">
    <property type="term" value="P:regulation of RNA splicing"/>
    <property type="evidence" value="ECO:0007669"/>
    <property type="project" value="TreeGrafter"/>
</dbReference>
<reference evidence="7 8" key="1">
    <citation type="journal article" date="2011" name="Genome Biol.">
        <title>Genome sequence of the insect pathogenic fungus Cordyceps militaris, a valued traditional Chinese medicine.</title>
        <authorList>
            <person name="Zheng P."/>
            <person name="Xia Y."/>
            <person name="Xiao G."/>
            <person name="Xiong C."/>
            <person name="Hu X."/>
            <person name="Zhang S."/>
            <person name="Zheng H."/>
            <person name="Huang Y."/>
            <person name="Zhou Y."/>
            <person name="Wang S."/>
            <person name="Zhao G.P."/>
            <person name="Liu X."/>
            <person name="St Leger R.J."/>
            <person name="Wang C."/>
        </authorList>
    </citation>
    <scope>NUCLEOTIDE SEQUENCE [LARGE SCALE GENOMIC DNA]</scope>
    <source>
        <strain evidence="7 8">CM01</strain>
    </source>
</reference>
<dbReference type="eggNOG" id="KOG1290">
    <property type="taxonomic scope" value="Eukaryota"/>
</dbReference>
<dbReference type="InterPro" id="IPR000719">
    <property type="entry name" value="Prot_kinase_dom"/>
</dbReference>
<dbReference type="KEGG" id="cmt:CCM_03672"/>
<dbReference type="InParanoid" id="G3JFR7"/>
<dbReference type="SUPFAM" id="SSF56112">
    <property type="entry name" value="Protein kinase-like (PK-like)"/>
    <property type="match status" value="1"/>
</dbReference>
<dbReference type="GeneID" id="18165696"/>
<dbReference type="InterPro" id="IPR011009">
    <property type="entry name" value="Kinase-like_dom_sf"/>
</dbReference>
<keyword evidence="8" id="KW-1185">Reference proteome</keyword>
<dbReference type="Proteomes" id="UP000001610">
    <property type="component" value="Unassembled WGS sequence"/>
</dbReference>
<evidence type="ECO:0000256" key="2">
    <source>
        <dbReference type="ARBA" id="ARBA00022679"/>
    </source>
</evidence>
<gene>
    <name evidence="7" type="ORF">CCM_03672</name>
</gene>
<dbReference type="HOGENOM" id="CLU_000288_81_2_1"/>
<evidence type="ECO:0000313" key="8">
    <source>
        <dbReference type="Proteomes" id="UP000001610"/>
    </source>
</evidence>
<protein>
    <submittedName>
        <fullName evidence="7">Protein kinase domain-containing protein</fullName>
    </submittedName>
</protein>
<dbReference type="PANTHER" id="PTHR45646:SF11">
    <property type="entry name" value="SERINE_THREONINE-PROTEIN KINASE DOA"/>
    <property type="match status" value="1"/>
</dbReference>
<evidence type="ECO:0000256" key="1">
    <source>
        <dbReference type="ARBA" id="ARBA00022527"/>
    </source>
</evidence>
<accession>G3JFR7</accession>
<dbReference type="GO" id="GO:0005524">
    <property type="term" value="F:ATP binding"/>
    <property type="evidence" value="ECO:0007669"/>
    <property type="project" value="UniProtKB-KW"/>
</dbReference>
<dbReference type="Gene3D" id="3.30.200.20">
    <property type="entry name" value="Phosphorylase Kinase, domain 1"/>
    <property type="match status" value="1"/>
</dbReference>
<name>G3JFR7_CORMM</name>
<keyword evidence="4 7" id="KW-0418">Kinase</keyword>
<dbReference type="OrthoDB" id="5979581at2759"/>
<evidence type="ECO:0000256" key="5">
    <source>
        <dbReference type="ARBA" id="ARBA00022840"/>
    </source>
</evidence>
<dbReference type="GO" id="GO:0005634">
    <property type="term" value="C:nucleus"/>
    <property type="evidence" value="ECO:0007669"/>
    <property type="project" value="TreeGrafter"/>
</dbReference>
<keyword evidence="3" id="KW-0547">Nucleotide-binding</keyword>
<dbReference type="Gene3D" id="1.10.510.10">
    <property type="entry name" value="Transferase(Phosphotransferase) domain 1"/>
    <property type="match status" value="1"/>
</dbReference>
<feature type="domain" description="Protein kinase" evidence="6">
    <location>
        <begin position="38"/>
        <end position="405"/>
    </location>
</feature>
<dbReference type="SMART" id="SM00220">
    <property type="entry name" value="S_TKc"/>
    <property type="match status" value="1"/>
</dbReference>